<evidence type="ECO:0000256" key="5">
    <source>
        <dbReference type="SAM" id="MobiDB-lite"/>
    </source>
</evidence>
<keyword evidence="4" id="KW-0572">Peptidoglycan-anchor</keyword>
<dbReference type="Gene3D" id="2.60.40.10">
    <property type="entry name" value="Immunoglobulins"/>
    <property type="match status" value="2"/>
</dbReference>
<gene>
    <name evidence="9" type="ORF">ACFPM7_02740</name>
</gene>
<organism evidence="9 10">
    <name type="scientific">Actinokineospora guangxiensis</name>
    <dbReference type="NCBI Taxonomy" id="1490288"/>
    <lineage>
        <taxon>Bacteria</taxon>
        <taxon>Bacillati</taxon>
        <taxon>Actinomycetota</taxon>
        <taxon>Actinomycetes</taxon>
        <taxon>Pseudonocardiales</taxon>
        <taxon>Pseudonocardiaceae</taxon>
        <taxon>Actinokineospora</taxon>
    </lineage>
</organism>
<evidence type="ECO:0000259" key="8">
    <source>
        <dbReference type="PROSITE" id="PS50847"/>
    </source>
</evidence>
<accession>A0ABW0EH14</accession>
<evidence type="ECO:0000256" key="2">
    <source>
        <dbReference type="ARBA" id="ARBA00022525"/>
    </source>
</evidence>
<evidence type="ECO:0000256" key="4">
    <source>
        <dbReference type="ARBA" id="ARBA00023088"/>
    </source>
</evidence>
<feature type="region of interest" description="Disordered" evidence="5">
    <location>
        <begin position="350"/>
        <end position="378"/>
    </location>
</feature>
<dbReference type="InterPro" id="IPR019931">
    <property type="entry name" value="LPXTG_anchor"/>
</dbReference>
<feature type="transmembrane region" description="Helical" evidence="6">
    <location>
        <begin position="504"/>
        <end position="522"/>
    </location>
</feature>
<feature type="chain" id="PRO_5046202966" evidence="7">
    <location>
        <begin position="28"/>
        <end position="527"/>
    </location>
</feature>
<dbReference type="Pfam" id="PF13620">
    <property type="entry name" value="CarboxypepD_reg"/>
    <property type="match status" value="1"/>
</dbReference>
<protein>
    <submittedName>
        <fullName evidence="9">SdrD B-like domain-containing protein</fullName>
    </submittedName>
</protein>
<evidence type="ECO:0000256" key="6">
    <source>
        <dbReference type="SAM" id="Phobius"/>
    </source>
</evidence>
<evidence type="ECO:0000313" key="9">
    <source>
        <dbReference type="EMBL" id="MFC5285956.1"/>
    </source>
</evidence>
<keyword evidence="6" id="KW-0472">Membrane</keyword>
<keyword evidence="3 7" id="KW-0732">Signal</keyword>
<dbReference type="Proteomes" id="UP001596157">
    <property type="component" value="Unassembled WGS sequence"/>
</dbReference>
<evidence type="ECO:0000256" key="7">
    <source>
        <dbReference type="SAM" id="SignalP"/>
    </source>
</evidence>
<feature type="domain" description="Gram-positive cocci surface proteins LPxTG" evidence="8">
    <location>
        <begin position="495"/>
        <end position="527"/>
    </location>
</feature>
<evidence type="ECO:0000313" key="10">
    <source>
        <dbReference type="Proteomes" id="UP001596157"/>
    </source>
</evidence>
<feature type="compositionally biased region" description="Pro residues" evidence="5">
    <location>
        <begin position="484"/>
        <end position="494"/>
    </location>
</feature>
<dbReference type="InterPro" id="IPR013783">
    <property type="entry name" value="Ig-like_fold"/>
</dbReference>
<sequence>MSTPRARWSAALLAFALGGLSGGTALAQDDPPPFAELGHEVVFDKPGYRTGDRVLITLTVTNTGDVETVAHGRHRLHEVGDIHFDPDAWGDLDFLDGPGVPLAPGESHTQRLGGVIADPGRAEAVLDAYLVTHLGHSFDVRASAPVEVVSGAIAGTVYLDRDGDGTVDDGEPVAGAKVSVSNSFDSTSAPHTTTTDAEGRYRVGGLAPVRHRVTVEPVDGWQFDLSSPTVVADETVEVPLRGVAPFDRSLKAQLRLVKDTYQPGDTAEFDLTLTNTGTIPLLGVKAFCDRAGNAHHLTDIAWGDLAYGADGVDLAAGATYQHRFSGTVPEAARRYGVVTLACDFGMDTTDNPQARDEARVPGTTGSITVTPYHDKDGDDVPDAGERIRGVDVVLTHNADPALTATRRTGRDGVAAFTAIATGGYGVEVGGPWDVVAGQGWVGVVAEGCWVVCDWPVKVVPGASTPTAPTTAPTPPSTPVTTAPAPAPRPAPPGSLPDTGADVRALFGVGVLAVLGGAALMLVRRKRA</sequence>
<reference evidence="10" key="1">
    <citation type="journal article" date="2019" name="Int. J. Syst. Evol. Microbiol.">
        <title>The Global Catalogue of Microorganisms (GCM) 10K type strain sequencing project: providing services to taxonomists for standard genome sequencing and annotation.</title>
        <authorList>
            <consortium name="The Broad Institute Genomics Platform"/>
            <consortium name="The Broad Institute Genome Sequencing Center for Infectious Disease"/>
            <person name="Wu L."/>
            <person name="Ma J."/>
        </authorList>
    </citation>
    <scope>NUCLEOTIDE SEQUENCE [LARGE SCALE GENOMIC DNA]</scope>
    <source>
        <strain evidence="10">CCUG 59778</strain>
    </source>
</reference>
<keyword evidence="6" id="KW-0812">Transmembrane</keyword>
<keyword evidence="6" id="KW-1133">Transmembrane helix</keyword>
<feature type="signal peptide" evidence="7">
    <location>
        <begin position="1"/>
        <end position="27"/>
    </location>
</feature>
<name>A0ABW0EH14_9PSEU</name>
<comment type="caution">
    <text evidence="9">The sequence shown here is derived from an EMBL/GenBank/DDBJ whole genome shotgun (WGS) entry which is preliminary data.</text>
</comment>
<keyword evidence="1" id="KW-0134">Cell wall</keyword>
<evidence type="ECO:0000256" key="1">
    <source>
        <dbReference type="ARBA" id="ARBA00022512"/>
    </source>
</evidence>
<dbReference type="SUPFAM" id="SSF117074">
    <property type="entry name" value="Hypothetical protein PA1324"/>
    <property type="match status" value="2"/>
</dbReference>
<proteinExistence type="predicted"/>
<dbReference type="PROSITE" id="PS50847">
    <property type="entry name" value="GRAM_POS_ANCHORING"/>
    <property type="match status" value="1"/>
</dbReference>
<dbReference type="NCBIfam" id="TIGR01167">
    <property type="entry name" value="LPXTG_anchor"/>
    <property type="match status" value="1"/>
</dbReference>
<keyword evidence="2" id="KW-0964">Secreted</keyword>
<feature type="region of interest" description="Disordered" evidence="5">
    <location>
        <begin position="464"/>
        <end position="496"/>
    </location>
</feature>
<dbReference type="EMBL" id="JBHSKF010000001">
    <property type="protein sequence ID" value="MFC5285956.1"/>
    <property type="molecule type" value="Genomic_DNA"/>
</dbReference>
<evidence type="ECO:0000256" key="3">
    <source>
        <dbReference type="ARBA" id="ARBA00022729"/>
    </source>
</evidence>
<keyword evidence="10" id="KW-1185">Reference proteome</keyword>
<dbReference type="RefSeq" id="WP_378243366.1">
    <property type="nucleotide sequence ID" value="NZ_JBHSKF010000001.1"/>
</dbReference>